<dbReference type="EMBL" id="BMWP01000014">
    <property type="protein sequence ID" value="GGW37069.1"/>
    <property type="molecule type" value="Genomic_DNA"/>
</dbReference>
<proteinExistence type="predicted"/>
<dbReference type="CDD" id="cd06170">
    <property type="entry name" value="LuxR_C_like"/>
    <property type="match status" value="1"/>
</dbReference>
<name>A0A918IX59_9FLAO</name>
<dbReference type="PROSITE" id="PS50043">
    <property type="entry name" value="HTH_LUXR_2"/>
    <property type="match status" value="1"/>
</dbReference>
<reference evidence="5" key="2">
    <citation type="submission" date="2020-09" db="EMBL/GenBank/DDBJ databases">
        <authorList>
            <person name="Sun Q."/>
            <person name="Kim S."/>
        </authorList>
    </citation>
    <scope>NUCLEOTIDE SEQUENCE</scope>
    <source>
        <strain evidence="5">KCTC 12113</strain>
    </source>
</reference>
<protein>
    <recommendedName>
        <fullName evidence="4">HTH luxR-type domain-containing protein</fullName>
    </recommendedName>
</protein>
<dbReference type="RefSeq" id="WP_051315627.1">
    <property type="nucleotide sequence ID" value="NZ_BMWP01000014.1"/>
</dbReference>
<gene>
    <name evidence="5" type="ORF">GCM10007383_22410</name>
</gene>
<evidence type="ECO:0000313" key="6">
    <source>
        <dbReference type="Proteomes" id="UP000634668"/>
    </source>
</evidence>
<dbReference type="GO" id="GO:0006355">
    <property type="term" value="P:regulation of DNA-templated transcription"/>
    <property type="evidence" value="ECO:0007669"/>
    <property type="project" value="InterPro"/>
</dbReference>
<evidence type="ECO:0000256" key="2">
    <source>
        <dbReference type="ARBA" id="ARBA00023125"/>
    </source>
</evidence>
<dbReference type="InterPro" id="IPR036388">
    <property type="entry name" value="WH-like_DNA-bd_sf"/>
</dbReference>
<dbReference type="InterPro" id="IPR016032">
    <property type="entry name" value="Sig_transdc_resp-reg_C-effctor"/>
</dbReference>
<dbReference type="PROSITE" id="PS00622">
    <property type="entry name" value="HTH_LUXR_1"/>
    <property type="match status" value="1"/>
</dbReference>
<dbReference type="GO" id="GO:0003677">
    <property type="term" value="F:DNA binding"/>
    <property type="evidence" value="ECO:0007669"/>
    <property type="project" value="UniProtKB-KW"/>
</dbReference>
<reference evidence="5" key="1">
    <citation type="journal article" date="2014" name="Int. J. Syst. Evol. Microbiol.">
        <title>Complete genome sequence of Corynebacterium casei LMG S-19264T (=DSM 44701T), isolated from a smear-ripened cheese.</title>
        <authorList>
            <consortium name="US DOE Joint Genome Institute (JGI-PGF)"/>
            <person name="Walter F."/>
            <person name="Albersmeier A."/>
            <person name="Kalinowski J."/>
            <person name="Ruckert C."/>
        </authorList>
    </citation>
    <scope>NUCLEOTIDE SEQUENCE</scope>
    <source>
        <strain evidence="5">KCTC 12113</strain>
    </source>
</reference>
<evidence type="ECO:0000256" key="1">
    <source>
        <dbReference type="ARBA" id="ARBA00023015"/>
    </source>
</evidence>
<dbReference type="Pfam" id="PF00196">
    <property type="entry name" value="GerE"/>
    <property type="match status" value="1"/>
</dbReference>
<accession>A0A918IX59</accession>
<organism evidence="5 6">
    <name type="scientific">Arenibacter certesii</name>
    <dbReference type="NCBI Taxonomy" id="228955"/>
    <lineage>
        <taxon>Bacteria</taxon>
        <taxon>Pseudomonadati</taxon>
        <taxon>Bacteroidota</taxon>
        <taxon>Flavobacteriia</taxon>
        <taxon>Flavobacteriales</taxon>
        <taxon>Flavobacteriaceae</taxon>
        <taxon>Arenibacter</taxon>
    </lineage>
</organism>
<comment type="caution">
    <text evidence="5">The sequence shown here is derived from an EMBL/GenBank/DDBJ whole genome shotgun (WGS) entry which is preliminary data.</text>
</comment>
<dbReference type="PRINTS" id="PR00038">
    <property type="entry name" value="HTHLUXR"/>
</dbReference>
<dbReference type="PANTHER" id="PTHR44688:SF16">
    <property type="entry name" value="DNA-BINDING TRANSCRIPTIONAL ACTIVATOR DEVR_DOSR"/>
    <property type="match status" value="1"/>
</dbReference>
<dbReference type="AlphaFoldDB" id="A0A918IX59"/>
<dbReference type="InterPro" id="IPR000792">
    <property type="entry name" value="Tscrpt_reg_LuxR_C"/>
</dbReference>
<dbReference type="SUPFAM" id="SSF46894">
    <property type="entry name" value="C-terminal effector domain of the bipartite response regulators"/>
    <property type="match status" value="1"/>
</dbReference>
<evidence type="ECO:0000313" key="5">
    <source>
        <dbReference type="EMBL" id="GGW37069.1"/>
    </source>
</evidence>
<keyword evidence="3" id="KW-0804">Transcription</keyword>
<feature type="domain" description="HTH luxR-type" evidence="4">
    <location>
        <begin position="164"/>
        <end position="229"/>
    </location>
</feature>
<dbReference type="Gene3D" id="1.10.10.10">
    <property type="entry name" value="Winged helix-like DNA-binding domain superfamily/Winged helix DNA-binding domain"/>
    <property type="match status" value="1"/>
</dbReference>
<dbReference type="SMART" id="SM00421">
    <property type="entry name" value="HTH_LUXR"/>
    <property type="match status" value="1"/>
</dbReference>
<dbReference type="PANTHER" id="PTHR44688">
    <property type="entry name" value="DNA-BINDING TRANSCRIPTIONAL ACTIVATOR DEVR_DOSR"/>
    <property type="match status" value="1"/>
</dbReference>
<sequence length="229" mass="26475">MKVTEINDCLNPNIICEKVLLTRIAKIVAVCERSKNLMVGIYLIEKAQFLYCNQGCKNILANNLPKLWSEGWSFWFSKIDLDEVMYVMELLNNFFVANNSQSPLILKYHIATLEGKRICVKHEIYLHQMEFQRIAVNYIYDVSVKEQVEECFQVPQSLNDISFPNNNCLQISGREQEVLEHIANGFSSKEIADMLFISNHTVVSHRKNLIEKFQVKNTAHLIKKAAAFI</sequence>
<keyword evidence="1" id="KW-0805">Transcription regulation</keyword>
<keyword evidence="2" id="KW-0238">DNA-binding</keyword>
<dbReference type="Proteomes" id="UP000634668">
    <property type="component" value="Unassembled WGS sequence"/>
</dbReference>
<keyword evidence="6" id="KW-1185">Reference proteome</keyword>
<evidence type="ECO:0000259" key="4">
    <source>
        <dbReference type="PROSITE" id="PS50043"/>
    </source>
</evidence>
<evidence type="ECO:0000256" key="3">
    <source>
        <dbReference type="ARBA" id="ARBA00023163"/>
    </source>
</evidence>